<protein>
    <recommendedName>
        <fullName evidence="2">adenylate kinase</fullName>
        <ecNumber evidence="2">2.7.4.3</ecNumber>
    </recommendedName>
</protein>
<dbReference type="AlphaFoldDB" id="A0A200R4A0"/>
<evidence type="ECO:0000256" key="1">
    <source>
        <dbReference type="ARBA" id="ARBA00007220"/>
    </source>
</evidence>
<dbReference type="Gene3D" id="3.40.50.300">
    <property type="entry name" value="P-loop containing nucleotide triphosphate hydrolases"/>
    <property type="match status" value="1"/>
</dbReference>
<dbReference type="GO" id="GO:0005524">
    <property type="term" value="F:ATP binding"/>
    <property type="evidence" value="ECO:0007669"/>
    <property type="project" value="InterPro"/>
</dbReference>
<dbReference type="EMBL" id="MVGT01000438">
    <property type="protein sequence ID" value="OVA17539.1"/>
    <property type="molecule type" value="Genomic_DNA"/>
</dbReference>
<dbReference type="PRINTS" id="PR00094">
    <property type="entry name" value="ADENYLTKNASE"/>
</dbReference>
<gene>
    <name evidence="7" type="ORF">BVC80_1837g368</name>
</gene>
<sequence length="292" mass="33091">MAGICRLRTTYQHLVRQYLGLNQRRSFGAAALHVDYYYDDEEEDEYELYGDRRNQVVETAESKGSISGRGVQWVFIGNPSAKKHVYAEKLSKLLEVPHISMGSLVRQELNPRSSLYKQVANAVNQGKLVPEDIIFGLLSKRLEEGYHRGETGFILDGIPRTRIQAEILDQIADIDLVVNFKCMEECLLKKHLGSGICSHCQESIGMGSSISTSLNLQQQHTQLNSSQDDDTQMEKLRIYSEQRKPLEDYYKKQNKILDFQVASGVGETWQGLVAALHLQHVYAVHCSQKLTA</sequence>
<proteinExistence type="inferred from homology"/>
<keyword evidence="8" id="KW-1185">Reference proteome</keyword>
<keyword evidence="3 6" id="KW-0808">Transferase</keyword>
<evidence type="ECO:0000313" key="7">
    <source>
        <dbReference type="EMBL" id="OVA17539.1"/>
    </source>
</evidence>
<dbReference type="Pfam" id="PF00406">
    <property type="entry name" value="ADK"/>
    <property type="match status" value="1"/>
</dbReference>
<keyword evidence="4" id="KW-0547">Nucleotide-binding</keyword>
<dbReference type="OMA" id="NPSAKKH"/>
<dbReference type="InterPro" id="IPR000850">
    <property type="entry name" value="Adenylat/UMP-CMP_kin"/>
</dbReference>
<dbReference type="STRING" id="56857.A0A200R4A0"/>
<comment type="caution">
    <text evidence="7">The sequence shown here is derived from an EMBL/GenBank/DDBJ whole genome shotgun (WGS) entry which is preliminary data.</text>
</comment>
<dbReference type="PANTHER" id="PTHR23359">
    <property type="entry name" value="NUCLEOTIDE KINASE"/>
    <property type="match status" value="1"/>
</dbReference>
<reference evidence="7 8" key="1">
    <citation type="journal article" date="2017" name="Mol. Plant">
        <title>The Genome of Medicinal Plant Macleaya cordata Provides New Insights into Benzylisoquinoline Alkaloids Metabolism.</title>
        <authorList>
            <person name="Liu X."/>
            <person name="Liu Y."/>
            <person name="Huang P."/>
            <person name="Ma Y."/>
            <person name="Qing Z."/>
            <person name="Tang Q."/>
            <person name="Cao H."/>
            <person name="Cheng P."/>
            <person name="Zheng Y."/>
            <person name="Yuan Z."/>
            <person name="Zhou Y."/>
            <person name="Liu J."/>
            <person name="Tang Z."/>
            <person name="Zhuo Y."/>
            <person name="Zhang Y."/>
            <person name="Yu L."/>
            <person name="Huang J."/>
            <person name="Yang P."/>
            <person name="Peng Q."/>
            <person name="Zhang J."/>
            <person name="Jiang W."/>
            <person name="Zhang Z."/>
            <person name="Lin K."/>
            <person name="Ro D.K."/>
            <person name="Chen X."/>
            <person name="Xiong X."/>
            <person name="Shang Y."/>
            <person name="Huang S."/>
            <person name="Zeng J."/>
        </authorList>
    </citation>
    <scope>NUCLEOTIDE SEQUENCE [LARGE SCALE GENOMIC DNA]</scope>
    <source>
        <strain evidence="8">cv. BLH2017</strain>
        <tissue evidence="7">Root</tissue>
    </source>
</reference>
<dbReference type="PROSITE" id="PS00113">
    <property type="entry name" value="ADENYLATE_KINASE"/>
    <property type="match status" value="1"/>
</dbReference>
<evidence type="ECO:0000256" key="6">
    <source>
        <dbReference type="RuleBase" id="RU003330"/>
    </source>
</evidence>
<evidence type="ECO:0000256" key="2">
    <source>
        <dbReference type="ARBA" id="ARBA00012955"/>
    </source>
</evidence>
<dbReference type="GO" id="GO:0004017">
    <property type="term" value="F:AMP kinase activity"/>
    <property type="evidence" value="ECO:0007669"/>
    <property type="project" value="UniProtKB-EC"/>
</dbReference>
<dbReference type="InterPro" id="IPR033690">
    <property type="entry name" value="Adenylat_kinase_CS"/>
</dbReference>
<dbReference type="EC" id="2.7.4.3" evidence="2"/>
<dbReference type="InterPro" id="IPR027417">
    <property type="entry name" value="P-loop_NTPase"/>
</dbReference>
<dbReference type="Proteomes" id="UP000195402">
    <property type="component" value="Unassembled WGS sequence"/>
</dbReference>
<keyword evidence="5 6" id="KW-0418">Kinase</keyword>
<comment type="similarity">
    <text evidence="1 6">Belongs to the adenylate kinase family.</text>
</comment>
<organism evidence="7 8">
    <name type="scientific">Macleaya cordata</name>
    <name type="common">Five-seeded plume-poppy</name>
    <name type="synonym">Bocconia cordata</name>
    <dbReference type="NCBI Taxonomy" id="56857"/>
    <lineage>
        <taxon>Eukaryota</taxon>
        <taxon>Viridiplantae</taxon>
        <taxon>Streptophyta</taxon>
        <taxon>Embryophyta</taxon>
        <taxon>Tracheophyta</taxon>
        <taxon>Spermatophyta</taxon>
        <taxon>Magnoliopsida</taxon>
        <taxon>Ranunculales</taxon>
        <taxon>Papaveraceae</taxon>
        <taxon>Papaveroideae</taxon>
        <taxon>Macleaya</taxon>
    </lineage>
</organism>
<dbReference type="CDD" id="cd01428">
    <property type="entry name" value="ADK"/>
    <property type="match status" value="1"/>
</dbReference>
<dbReference type="InParanoid" id="A0A200R4A0"/>
<evidence type="ECO:0000256" key="5">
    <source>
        <dbReference type="ARBA" id="ARBA00022777"/>
    </source>
</evidence>
<evidence type="ECO:0000256" key="3">
    <source>
        <dbReference type="ARBA" id="ARBA00022679"/>
    </source>
</evidence>
<evidence type="ECO:0000313" key="8">
    <source>
        <dbReference type="Proteomes" id="UP000195402"/>
    </source>
</evidence>
<accession>A0A200R4A0</accession>
<dbReference type="SUPFAM" id="SSF52540">
    <property type="entry name" value="P-loop containing nucleoside triphosphate hydrolases"/>
    <property type="match status" value="1"/>
</dbReference>
<name>A0A200R4A0_MACCD</name>
<evidence type="ECO:0000256" key="4">
    <source>
        <dbReference type="ARBA" id="ARBA00022741"/>
    </source>
</evidence>
<dbReference type="OrthoDB" id="439792at2759"/>
<dbReference type="FunCoup" id="A0A200R4A0">
    <property type="interactions" value="442"/>
</dbReference>